<accession>A0A0E0CJX6</accession>
<dbReference type="Gramene" id="OMERI02G14980.1">
    <property type="protein sequence ID" value="OMERI02G14980.1"/>
    <property type="gene ID" value="OMERI02G14980"/>
</dbReference>
<dbReference type="HOGENOM" id="CLU_2296187_0_0_1"/>
<dbReference type="Proteomes" id="UP000008021">
    <property type="component" value="Chromosome 2"/>
</dbReference>
<reference evidence="1" key="2">
    <citation type="submission" date="2018-05" db="EMBL/GenBank/DDBJ databases">
        <title>OmerRS3 (Oryza meridionalis Reference Sequence Version 3).</title>
        <authorList>
            <person name="Zhang J."/>
            <person name="Kudrna D."/>
            <person name="Lee S."/>
            <person name="Talag J."/>
            <person name="Welchert J."/>
            <person name="Wing R.A."/>
        </authorList>
    </citation>
    <scope>NUCLEOTIDE SEQUENCE [LARGE SCALE GENOMIC DNA]</scope>
    <source>
        <strain evidence="1">cv. OR44</strain>
    </source>
</reference>
<protein>
    <submittedName>
        <fullName evidence="1">Uncharacterized protein</fullName>
    </submittedName>
</protein>
<reference evidence="1" key="1">
    <citation type="submission" date="2015-04" db="UniProtKB">
        <authorList>
            <consortium name="EnsemblPlants"/>
        </authorList>
    </citation>
    <scope>IDENTIFICATION</scope>
</reference>
<keyword evidence="2" id="KW-1185">Reference proteome</keyword>
<name>A0A0E0CJX6_9ORYZ</name>
<organism evidence="1">
    <name type="scientific">Oryza meridionalis</name>
    <dbReference type="NCBI Taxonomy" id="40149"/>
    <lineage>
        <taxon>Eukaryota</taxon>
        <taxon>Viridiplantae</taxon>
        <taxon>Streptophyta</taxon>
        <taxon>Embryophyta</taxon>
        <taxon>Tracheophyta</taxon>
        <taxon>Spermatophyta</taxon>
        <taxon>Magnoliopsida</taxon>
        <taxon>Liliopsida</taxon>
        <taxon>Poales</taxon>
        <taxon>Poaceae</taxon>
        <taxon>BOP clade</taxon>
        <taxon>Oryzoideae</taxon>
        <taxon>Oryzeae</taxon>
        <taxon>Oryzinae</taxon>
        <taxon>Oryza</taxon>
    </lineage>
</organism>
<evidence type="ECO:0000313" key="1">
    <source>
        <dbReference type="EnsemblPlants" id="OMERI02G14980.1"/>
    </source>
</evidence>
<dbReference type="AlphaFoldDB" id="A0A0E0CJX6"/>
<sequence>MAGVEVAALMVNKRPITAVIDLRVEAAAMGTTTWRVSLKRVEAAADLWDLEEREAATMLMTKTGSQGDGASGREPSAPQGLWTRVSAAWAEQISVVGGGSP</sequence>
<dbReference type="EnsemblPlants" id="OMERI02G14980.1">
    <property type="protein sequence ID" value="OMERI02G14980.1"/>
    <property type="gene ID" value="OMERI02G14980"/>
</dbReference>
<proteinExistence type="predicted"/>
<evidence type="ECO:0000313" key="2">
    <source>
        <dbReference type="Proteomes" id="UP000008021"/>
    </source>
</evidence>